<keyword evidence="3" id="KW-0804">Transcription</keyword>
<proteinExistence type="predicted"/>
<dbReference type="InterPro" id="IPR050204">
    <property type="entry name" value="AraC_XylS_family_regulators"/>
</dbReference>
<keyword evidence="2 5" id="KW-0238">DNA-binding</keyword>
<feature type="domain" description="HTH araC/xylS-type" evidence="4">
    <location>
        <begin position="167"/>
        <end position="269"/>
    </location>
</feature>
<gene>
    <name evidence="5" type="ORF">NCTC10821_04565</name>
</gene>
<protein>
    <submittedName>
        <fullName evidence="5">DNA-binding domain-containing protein, AraC-type</fullName>
    </submittedName>
</protein>
<evidence type="ECO:0000256" key="2">
    <source>
        <dbReference type="ARBA" id="ARBA00023125"/>
    </source>
</evidence>
<dbReference type="PROSITE" id="PS01124">
    <property type="entry name" value="HTH_ARAC_FAMILY_2"/>
    <property type="match status" value="1"/>
</dbReference>
<dbReference type="AlphaFoldDB" id="A0A378TJP5"/>
<accession>A0A378TJP5</accession>
<keyword evidence="1" id="KW-0805">Transcription regulation</keyword>
<dbReference type="Pfam" id="PF12833">
    <property type="entry name" value="HTH_18"/>
    <property type="match status" value="1"/>
</dbReference>
<sequence length="272" mass="30082">MTAWKNAPQLGIVGRAHSADAFELSRWAPSTAAAEYVEHFWSVRWDLPPGQEHHSTVISFPAMHLTHEWGTDGPRHGHPLPNTLAHGVVASVFRTTLHGRGTVVGARFHPGGFAARFDHDASAYTGQTVPVGDLFGAPLRIEDDRDCAATQLDDAISSHRGQPDPTYRALRTLLDGIRDDADVRRVEQVAARAPWSARTTQKVFKRYVGVPMKWVLCRYRLQRAALDIETHPGIDLAELAVRHGWYDQAHFSNDFRSMLGCAPGEYAAVHGA</sequence>
<dbReference type="InterPro" id="IPR046532">
    <property type="entry name" value="DUF6597"/>
</dbReference>
<evidence type="ECO:0000313" key="5">
    <source>
        <dbReference type="EMBL" id="STZ61021.1"/>
    </source>
</evidence>
<dbReference type="Pfam" id="PF20240">
    <property type="entry name" value="DUF6597"/>
    <property type="match status" value="1"/>
</dbReference>
<dbReference type="InterPro" id="IPR009057">
    <property type="entry name" value="Homeodomain-like_sf"/>
</dbReference>
<evidence type="ECO:0000256" key="3">
    <source>
        <dbReference type="ARBA" id="ARBA00023163"/>
    </source>
</evidence>
<dbReference type="Proteomes" id="UP000254978">
    <property type="component" value="Unassembled WGS sequence"/>
</dbReference>
<dbReference type="GO" id="GO:0003700">
    <property type="term" value="F:DNA-binding transcription factor activity"/>
    <property type="evidence" value="ECO:0007669"/>
    <property type="project" value="InterPro"/>
</dbReference>
<evidence type="ECO:0000256" key="1">
    <source>
        <dbReference type="ARBA" id="ARBA00023015"/>
    </source>
</evidence>
<evidence type="ECO:0000313" key="6">
    <source>
        <dbReference type="Proteomes" id="UP000254978"/>
    </source>
</evidence>
<name>A0A378TJP5_9MYCO</name>
<dbReference type="GO" id="GO:0043565">
    <property type="term" value="F:sequence-specific DNA binding"/>
    <property type="evidence" value="ECO:0007669"/>
    <property type="project" value="InterPro"/>
</dbReference>
<organism evidence="5 6">
    <name type="scientific">Mycolicibacterium tokaiense</name>
    <dbReference type="NCBI Taxonomy" id="39695"/>
    <lineage>
        <taxon>Bacteria</taxon>
        <taxon>Bacillati</taxon>
        <taxon>Actinomycetota</taxon>
        <taxon>Actinomycetes</taxon>
        <taxon>Mycobacteriales</taxon>
        <taxon>Mycobacteriaceae</taxon>
        <taxon>Mycolicibacterium</taxon>
    </lineage>
</organism>
<evidence type="ECO:0000259" key="4">
    <source>
        <dbReference type="PROSITE" id="PS01124"/>
    </source>
</evidence>
<keyword evidence="6" id="KW-1185">Reference proteome</keyword>
<dbReference type="InterPro" id="IPR018060">
    <property type="entry name" value="HTH_AraC"/>
</dbReference>
<dbReference type="PANTHER" id="PTHR46796">
    <property type="entry name" value="HTH-TYPE TRANSCRIPTIONAL ACTIVATOR RHAS-RELATED"/>
    <property type="match status" value="1"/>
</dbReference>
<dbReference type="SUPFAM" id="SSF46689">
    <property type="entry name" value="Homeodomain-like"/>
    <property type="match status" value="1"/>
</dbReference>
<dbReference type="SMART" id="SM00342">
    <property type="entry name" value="HTH_ARAC"/>
    <property type="match status" value="1"/>
</dbReference>
<dbReference type="Gene3D" id="1.10.10.60">
    <property type="entry name" value="Homeodomain-like"/>
    <property type="match status" value="1"/>
</dbReference>
<reference evidence="5 6" key="1">
    <citation type="submission" date="2018-06" db="EMBL/GenBank/DDBJ databases">
        <authorList>
            <consortium name="Pathogen Informatics"/>
            <person name="Doyle S."/>
        </authorList>
    </citation>
    <scope>NUCLEOTIDE SEQUENCE [LARGE SCALE GENOMIC DNA]</scope>
    <source>
        <strain evidence="5 6">NCTC10821</strain>
    </source>
</reference>
<dbReference type="OrthoDB" id="2559672at2"/>
<dbReference type="EMBL" id="UGQT01000001">
    <property type="protein sequence ID" value="STZ61021.1"/>
    <property type="molecule type" value="Genomic_DNA"/>
</dbReference>
<dbReference type="RefSeq" id="WP_115280059.1">
    <property type="nucleotide sequence ID" value="NZ_AP022600.1"/>
</dbReference>